<dbReference type="PANTHER" id="PTHR30146:SF155">
    <property type="entry name" value="ALANINE RACEMASE"/>
    <property type="match status" value="1"/>
</dbReference>
<accession>A0ABY4C3U0</accession>
<dbReference type="InterPro" id="IPR046335">
    <property type="entry name" value="LacI/GalR-like_sensor"/>
</dbReference>
<evidence type="ECO:0000313" key="7">
    <source>
        <dbReference type="Proteomes" id="UP000832097"/>
    </source>
</evidence>
<dbReference type="PANTHER" id="PTHR30146">
    <property type="entry name" value="LACI-RELATED TRANSCRIPTIONAL REPRESSOR"/>
    <property type="match status" value="1"/>
</dbReference>
<evidence type="ECO:0000259" key="5">
    <source>
        <dbReference type="Pfam" id="PF13377"/>
    </source>
</evidence>
<keyword evidence="2" id="KW-0238">DNA-binding</keyword>
<proteinExistence type="predicted"/>
<feature type="region of interest" description="Disordered" evidence="4">
    <location>
        <begin position="272"/>
        <end position="298"/>
    </location>
</feature>
<organism evidence="6 7">
    <name type="scientific">Agromyces larvae</name>
    <dbReference type="NCBI Taxonomy" id="2929802"/>
    <lineage>
        <taxon>Bacteria</taxon>
        <taxon>Bacillati</taxon>
        <taxon>Actinomycetota</taxon>
        <taxon>Actinomycetes</taxon>
        <taxon>Micrococcales</taxon>
        <taxon>Microbacteriaceae</taxon>
        <taxon>Agromyces</taxon>
    </lineage>
</organism>
<evidence type="ECO:0000256" key="2">
    <source>
        <dbReference type="ARBA" id="ARBA00023125"/>
    </source>
</evidence>
<keyword evidence="3" id="KW-0804">Transcription</keyword>
<dbReference type="SUPFAM" id="SSF53822">
    <property type="entry name" value="Periplasmic binding protein-like I"/>
    <property type="match status" value="1"/>
</dbReference>
<protein>
    <submittedName>
        <fullName evidence="6">Substrate-binding domain-containing protein</fullName>
    </submittedName>
</protein>
<dbReference type="CDD" id="cd06267">
    <property type="entry name" value="PBP1_LacI_sugar_binding-like"/>
    <property type="match status" value="1"/>
</dbReference>
<dbReference type="InterPro" id="IPR028082">
    <property type="entry name" value="Peripla_BP_I"/>
</dbReference>
<evidence type="ECO:0000256" key="3">
    <source>
        <dbReference type="ARBA" id="ARBA00023163"/>
    </source>
</evidence>
<gene>
    <name evidence="6" type="ORF">MTO99_03355</name>
</gene>
<dbReference type="RefSeq" id="WP_243556951.1">
    <property type="nucleotide sequence ID" value="NZ_CP094528.1"/>
</dbReference>
<sequence>MQQTVGFALAKPAEVLGAEPYMHELIAGIERVLLPRSASLLLRIVSSPSGVADTIRRWSADGLVDAVILMDLEPDDAAVALVRELAIPAVVSGDPDTAAGLSTVWSQDDLVMDAAVDAMLRLGHRRLAQLTGPGRMAHTRLRLAAFERAARAAGAEAVAREGDYSERSGRELALELLRDEQPPTAIVADNDLMAIGALAAARELGVEVPAQLSIVAWDDSPLCQLSSPPLSAMSHDVQTIGELIAEVALEAIDGEPARVVRAPVAEFVARGSTASPPIPSAIDDGSDADVGGDETSGP</sequence>
<reference evidence="6 7" key="1">
    <citation type="submission" date="2022-03" db="EMBL/GenBank/DDBJ databases">
        <title>Mucilaginibacter sp. isolated from the gut of Protaetia brevitarsis seulensis larvae.</title>
        <authorList>
            <person name="Won M."/>
            <person name="Kim S.-J."/>
            <person name="Kwon S.-W."/>
        </authorList>
    </citation>
    <scope>NUCLEOTIDE SEQUENCE [LARGE SCALE GENOMIC DNA]</scope>
    <source>
        <strain evidence="6 7">CFWR-12</strain>
    </source>
</reference>
<dbReference type="Proteomes" id="UP000832097">
    <property type="component" value="Chromosome"/>
</dbReference>
<name>A0ABY4C3U0_9MICO</name>
<dbReference type="Pfam" id="PF13377">
    <property type="entry name" value="Peripla_BP_3"/>
    <property type="match status" value="1"/>
</dbReference>
<dbReference type="Gene3D" id="3.40.50.2300">
    <property type="match status" value="2"/>
</dbReference>
<dbReference type="EMBL" id="CP094528">
    <property type="protein sequence ID" value="UOE44836.1"/>
    <property type="molecule type" value="Genomic_DNA"/>
</dbReference>
<keyword evidence="7" id="KW-1185">Reference proteome</keyword>
<feature type="domain" description="Transcriptional regulator LacI/GalR-like sensor" evidence="5">
    <location>
        <begin position="116"/>
        <end position="273"/>
    </location>
</feature>
<keyword evidence="1" id="KW-0805">Transcription regulation</keyword>
<evidence type="ECO:0000313" key="6">
    <source>
        <dbReference type="EMBL" id="UOE44836.1"/>
    </source>
</evidence>
<evidence type="ECO:0000256" key="1">
    <source>
        <dbReference type="ARBA" id="ARBA00023015"/>
    </source>
</evidence>
<evidence type="ECO:0000256" key="4">
    <source>
        <dbReference type="SAM" id="MobiDB-lite"/>
    </source>
</evidence>